<organism evidence="1 2">
    <name type="scientific">Stylonychia lemnae</name>
    <name type="common">Ciliate</name>
    <dbReference type="NCBI Taxonomy" id="5949"/>
    <lineage>
        <taxon>Eukaryota</taxon>
        <taxon>Sar</taxon>
        <taxon>Alveolata</taxon>
        <taxon>Ciliophora</taxon>
        <taxon>Intramacronucleata</taxon>
        <taxon>Spirotrichea</taxon>
        <taxon>Stichotrichia</taxon>
        <taxon>Sporadotrichida</taxon>
        <taxon>Oxytrichidae</taxon>
        <taxon>Stylonychinae</taxon>
        <taxon>Stylonychia</taxon>
    </lineage>
</organism>
<evidence type="ECO:0000313" key="2">
    <source>
        <dbReference type="Proteomes" id="UP000039865"/>
    </source>
</evidence>
<dbReference type="InParanoid" id="A0A078B8U8"/>
<proteinExistence type="predicted"/>
<protein>
    <submittedName>
        <fullName evidence="1">Uncharacterized protein</fullName>
    </submittedName>
</protein>
<dbReference type="AlphaFoldDB" id="A0A078B8U8"/>
<sequence length="95" mass="11178">MQLPKIPSSQRKGMLRVREMWSSNISQNQHIDERYQITHARLVLRTLLLYPIKEFYQLSGGGFSPRNNPENCLGINQKIAGFDKRNKQRQIHRNS</sequence>
<name>A0A078B8U8_STYLE</name>
<reference evidence="1 2" key="1">
    <citation type="submission" date="2014-06" db="EMBL/GenBank/DDBJ databases">
        <authorList>
            <person name="Swart Estienne"/>
        </authorList>
    </citation>
    <scope>NUCLEOTIDE SEQUENCE [LARGE SCALE GENOMIC DNA]</scope>
    <source>
        <strain evidence="1 2">130c</strain>
    </source>
</reference>
<gene>
    <name evidence="1" type="primary">Contig6217.g6655</name>
    <name evidence="1" type="ORF">STYLEM_20063</name>
</gene>
<dbReference type="EMBL" id="CCKQ01018920">
    <property type="protein sequence ID" value="CDW90915.1"/>
    <property type="molecule type" value="Genomic_DNA"/>
</dbReference>
<accession>A0A078B8U8</accession>
<evidence type="ECO:0000313" key="1">
    <source>
        <dbReference type="EMBL" id="CDW90915.1"/>
    </source>
</evidence>
<dbReference type="Proteomes" id="UP000039865">
    <property type="component" value="Unassembled WGS sequence"/>
</dbReference>
<keyword evidence="2" id="KW-1185">Reference proteome</keyword>